<reference evidence="3 4" key="1">
    <citation type="submission" date="2019-05" db="EMBL/GenBank/DDBJ databases">
        <authorList>
            <person name="Lee S.D."/>
        </authorList>
    </citation>
    <scope>NUCLEOTIDE SEQUENCE [LARGE SCALE GENOMIC DNA]</scope>
    <source>
        <strain evidence="3 4">YC2-7</strain>
    </source>
</reference>
<dbReference type="SUPFAM" id="SSF48600">
    <property type="entry name" value="Chorismate mutase II"/>
    <property type="match status" value="1"/>
</dbReference>
<dbReference type="SMART" id="SM00830">
    <property type="entry name" value="CM_2"/>
    <property type="match status" value="1"/>
</dbReference>
<proteinExistence type="predicted"/>
<dbReference type="Proteomes" id="UP000535543">
    <property type="component" value="Unassembled WGS sequence"/>
</dbReference>
<dbReference type="AlphaFoldDB" id="A0A848KGT1"/>
<evidence type="ECO:0000259" key="2">
    <source>
        <dbReference type="PROSITE" id="PS51168"/>
    </source>
</evidence>
<sequence>MTRTIDTTSTERGVETAEKKLAELRSELDELDHKLLDDVRNRIEVCAQIALLKEKHDIPMLQPGRMRFVHERAQNYARAHNLSPEFLRSLYDLIIGEACRVEDLIIDGLGRK</sequence>
<name>A0A848KGT1_9NOCA</name>
<dbReference type="GO" id="GO:0046417">
    <property type="term" value="P:chorismate metabolic process"/>
    <property type="evidence" value="ECO:0007669"/>
    <property type="project" value="InterPro"/>
</dbReference>
<feature type="coiled-coil region" evidence="1">
    <location>
        <begin position="14"/>
        <end position="41"/>
    </location>
</feature>
<keyword evidence="1" id="KW-0175">Coiled coil</keyword>
<comment type="caution">
    <text evidence="3">The sequence shown here is derived from an EMBL/GenBank/DDBJ whole genome shotgun (WGS) entry which is preliminary data.</text>
</comment>
<reference evidence="3 4" key="2">
    <citation type="submission" date="2020-06" db="EMBL/GenBank/DDBJ databases">
        <title>Antribacter stalactiti gen. nov., sp. nov., a new member of the family Nacardiaceae isolated from a cave.</title>
        <authorList>
            <person name="Kim I.S."/>
        </authorList>
    </citation>
    <scope>NUCLEOTIDE SEQUENCE [LARGE SCALE GENOMIC DNA]</scope>
    <source>
        <strain evidence="3 4">YC2-7</strain>
    </source>
</reference>
<dbReference type="GO" id="GO:0004106">
    <property type="term" value="F:chorismate mutase activity"/>
    <property type="evidence" value="ECO:0007669"/>
    <property type="project" value="InterPro"/>
</dbReference>
<dbReference type="Pfam" id="PF01817">
    <property type="entry name" value="CM_2"/>
    <property type="match status" value="1"/>
</dbReference>
<feature type="domain" description="Chorismate mutase" evidence="2">
    <location>
        <begin position="15"/>
        <end position="106"/>
    </location>
</feature>
<dbReference type="PROSITE" id="PS51168">
    <property type="entry name" value="CHORISMATE_MUT_2"/>
    <property type="match status" value="1"/>
</dbReference>
<keyword evidence="4" id="KW-1185">Reference proteome</keyword>
<dbReference type="InterPro" id="IPR036263">
    <property type="entry name" value="Chorismate_II_sf"/>
</dbReference>
<dbReference type="InterPro" id="IPR002701">
    <property type="entry name" value="CM_II_prokaryot"/>
</dbReference>
<organism evidence="3 4">
    <name type="scientific">Antrihabitans stalactiti</name>
    <dbReference type="NCBI Taxonomy" id="2584121"/>
    <lineage>
        <taxon>Bacteria</taxon>
        <taxon>Bacillati</taxon>
        <taxon>Actinomycetota</taxon>
        <taxon>Actinomycetes</taxon>
        <taxon>Mycobacteriales</taxon>
        <taxon>Nocardiaceae</taxon>
        <taxon>Antrihabitans</taxon>
    </lineage>
</organism>
<protein>
    <submittedName>
        <fullName evidence="3">Chorismate mutase</fullName>
    </submittedName>
</protein>
<dbReference type="InterPro" id="IPR036979">
    <property type="entry name" value="CM_dom_sf"/>
</dbReference>
<dbReference type="RefSeq" id="WP_169590392.1">
    <property type="nucleotide sequence ID" value="NZ_VCQU01000007.1"/>
</dbReference>
<evidence type="ECO:0000313" key="4">
    <source>
        <dbReference type="Proteomes" id="UP000535543"/>
    </source>
</evidence>
<accession>A0A848KGT1</accession>
<evidence type="ECO:0000256" key="1">
    <source>
        <dbReference type="SAM" id="Coils"/>
    </source>
</evidence>
<evidence type="ECO:0000313" key="3">
    <source>
        <dbReference type="EMBL" id="NMN97489.1"/>
    </source>
</evidence>
<dbReference type="EMBL" id="VCQU01000007">
    <property type="protein sequence ID" value="NMN97489.1"/>
    <property type="molecule type" value="Genomic_DNA"/>
</dbReference>
<dbReference type="Gene3D" id="1.20.59.10">
    <property type="entry name" value="Chorismate mutase"/>
    <property type="match status" value="1"/>
</dbReference>
<gene>
    <name evidence="3" type="ORF">FGL95_20850</name>
</gene>